<keyword evidence="4" id="KW-1185">Reference proteome</keyword>
<feature type="compositionally biased region" description="Basic and acidic residues" evidence="1">
    <location>
        <begin position="72"/>
        <end position="87"/>
    </location>
</feature>
<organism evidence="3 4">
    <name type="scientific">Buddleja alternifolia</name>
    <dbReference type="NCBI Taxonomy" id="168488"/>
    <lineage>
        <taxon>Eukaryota</taxon>
        <taxon>Viridiplantae</taxon>
        <taxon>Streptophyta</taxon>
        <taxon>Embryophyta</taxon>
        <taxon>Tracheophyta</taxon>
        <taxon>Spermatophyta</taxon>
        <taxon>Magnoliopsida</taxon>
        <taxon>eudicotyledons</taxon>
        <taxon>Gunneridae</taxon>
        <taxon>Pentapetalae</taxon>
        <taxon>asterids</taxon>
        <taxon>lamiids</taxon>
        <taxon>Lamiales</taxon>
        <taxon>Scrophulariaceae</taxon>
        <taxon>Buddlejeae</taxon>
        <taxon>Buddleja</taxon>
    </lineage>
</organism>
<dbReference type="Pfam" id="PF05627">
    <property type="entry name" value="AvrRpt-cleavage"/>
    <property type="match status" value="2"/>
</dbReference>
<evidence type="ECO:0000313" key="3">
    <source>
        <dbReference type="EMBL" id="KAG8387279.1"/>
    </source>
</evidence>
<feature type="compositionally biased region" description="Low complexity" evidence="1">
    <location>
        <begin position="113"/>
        <end position="125"/>
    </location>
</feature>
<dbReference type="PANTHER" id="PTHR33159">
    <property type="entry name" value="RPM1-INTERACTING PROTEIN 4 (RIN4) FAMILY PROTEIN"/>
    <property type="match status" value="1"/>
</dbReference>
<evidence type="ECO:0000256" key="1">
    <source>
        <dbReference type="SAM" id="MobiDB-lite"/>
    </source>
</evidence>
<evidence type="ECO:0000313" key="4">
    <source>
        <dbReference type="Proteomes" id="UP000826271"/>
    </source>
</evidence>
<name>A0AAV6XXP7_9LAMI</name>
<dbReference type="Proteomes" id="UP000826271">
    <property type="component" value="Unassembled WGS sequence"/>
</dbReference>
<feature type="region of interest" description="Disordered" evidence="1">
    <location>
        <begin position="212"/>
        <end position="238"/>
    </location>
</feature>
<feature type="domain" description="RIN4 pathogenic type III effector avirulence factor Avr cleavage site" evidence="2">
    <location>
        <begin position="13"/>
        <end position="42"/>
    </location>
</feature>
<dbReference type="EMBL" id="WHWC01000002">
    <property type="protein sequence ID" value="KAG8387279.1"/>
    <property type="molecule type" value="Genomic_DNA"/>
</dbReference>
<feature type="domain" description="RIN4 pathogenic type III effector avirulence factor Avr cleavage site" evidence="2">
    <location>
        <begin position="181"/>
        <end position="213"/>
    </location>
</feature>
<feature type="compositionally biased region" description="Polar residues" evidence="1">
    <location>
        <begin position="88"/>
        <end position="107"/>
    </location>
</feature>
<dbReference type="GO" id="GO:0005886">
    <property type="term" value="C:plasma membrane"/>
    <property type="evidence" value="ECO:0007669"/>
    <property type="project" value="TreeGrafter"/>
</dbReference>
<dbReference type="InterPro" id="IPR008700">
    <property type="entry name" value="TypeIII_avirulence_cleave"/>
</dbReference>
<reference evidence="3" key="1">
    <citation type="submission" date="2019-10" db="EMBL/GenBank/DDBJ databases">
        <authorList>
            <person name="Zhang R."/>
            <person name="Pan Y."/>
            <person name="Wang J."/>
            <person name="Ma R."/>
            <person name="Yu S."/>
        </authorList>
    </citation>
    <scope>NUCLEOTIDE SEQUENCE</scope>
    <source>
        <strain evidence="3">LA-IB0</strain>
        <tissue evidence="3">Leaf</tissue>
    </source>
</reference>
<sequence length="247" mass="27366">MNIFVFSSCQTQQRSGVPKFGNWENEDNVPYTVYFDKARKNRGGKMINPNDPEENADMFPDVDPSPPAPKPKTPERRVSGEEGDLRHFTNSPAQGENTGQRPSNESNYGGRGQRAARPARQSGGSEQSFDRSPLHPHYQAKVAGRGSGSPAWEGRSHDNTHGTPGRSRLKPTTRGDESPDKGAAVPRFGEWDENDPQAAENFTHIFNKVREERNTGPGNVTGTPKHPSYGARNQHASEPKKCCCPWW</sequence>
<gene>
    <name evidence="3" type="ORF">BUALT_Bualt02G0004900</name>
</gene>
<comment type="caution">
    <text evidence="3">The sequence shown here is derived from an EMBL/GenBank/DDBJ whole genome shotgun (WGS) entry which is preliminary data.</text>
</comment>
<feature type="region of interest" description="Disordered" evidence="1">
    <location>
        <begin position="36"/>
        <end position="196"/>
    </location>
</feature>
<proteinExistence type="predicted"/>
<evidence type="ECO:0000259" key="2">
    <source>
        <dbReference type="Pfam" id="PF05627"/>
    </source>
</evidence>
<dbReference type="PANTHER" id="PTHR33159:SF6">
    <property type="entry name" value="RPM1-INTERACTING PROTEIN 4"/>
    <property type="match status" value="1"/>
</dbReference>
<dbReference type="InterPro" id="IPR040387">
    <property type="entry name" value="RIN4/NOI4"/>
</dbReference>
<accession>A0AAV6XXP7</accession>
<dbReference type="AlphaFoldDB" id="A0AAV6XXP7"/>
<protein>
    <recommendedName>
        <fullName evidence="2">RIN4 pathogenic type III effector avirulence factor Avr cleavage site domain-containing protein</fullName>
    </recommendedName>
</protein>